<reference evidence="9" key="1">
    <citation type="submission" date="2022-06" db="EMBL/GenBank/DDBJ databases">
        <title>Rothia sp. isolated from sandalwood seedling.</title>
        <authorList>
            <person name="Tuikhar N."/>
            <person name="Kirdat K."/>
            <person name="Thorat V."/>
            <person name="Swetha P."/>
            <person name="Padma S."/>
            <person name="Sundararaj R."/>
            <person name="Yadav A."/>
        </authorList>
    </citation>
    <scope>NUCLEOTIDE SEQUENCE</scope>
    <source>
        <strain evidence="9">AR01</strain>
    </source>
</reference>
<dbReference type="InterPro" id="IPR045865">
    <property type="entry name" value="ACT-like_dom_sf"/>
</dbReference>
<dbReference type="PROSITE" id="PS51671">
    <property type="entry name" value="ACT"/>
    <property type="match status" value="1"/>
</dbReference>
<proteinExistence type="inferred from homology"/>
<evidence type="ECO:0000313" key="9">
    <source>
        <dbReference type="EMBL" id="MCP3427226.1"/>
    </source>
</evidence>
<feature type="domain" description="ACT" evidence="8">
    <location>
        <begin position="154"/>
        <end position="226"/>
    </location>
</feature>
<keyword evidence="3" id="KW-1003">Cell membrane</keyword>
<evidence type="ECO:0000256" key="6">
    <source>
        <dbReference type="ARBA" id="ARBA00023136"/>
    </source>
</evidence>
<dbReference type="SUPFAM" id="SSF55021">
    <property type="entry name" value="ACT-like"/>
    <property type="match status" value="1"/>
</dbReference>
<evidence type="ECO:0000256" key="3">
    <source>
        <dbReference type="ARBA" id="ARBA00022475"/>
    </source>
</evidence>
<comment type="caution">
    <text evidence="9">The sequence shown here is derived from an EMBL/GenBank/DDBJ whole genome shotgun (WGS) entry which is preliminary data.</text>
</comment>
<dbReference type="PANTHER" id="PTHR33778">
    <property type="entry name" value="PROTEIN MGTC"/>
    <property type="match status" value="1"/>
</dbReference>
<comment type="similarity">
    <text evidence="2">Belongs to the MgtC/SapB family.</text>
</comment>
<organism evidence="9 10">
    <name type="scientific">Rothia santali</name>
    <dbReference type="NCBI Taxonomy" id="2949643"/>
    <lineage>
        <taxon>Bacteria</taxon>
        <taxon>Bacillati</taxon>
        <taxon>Actinomycetota</taxon>
        <taxon>Actinomycetes</taxon>
        <taxon>Micrococcales</taxon>
        <taxon>Micrococcaceae</taxon>
        <taxon>Rothia</taxon>
    </lineage>
</organism>
<evidence type="ECO:0000256" key="4">
    <source>
        <dbReference type="ARBA" id="ARBA00022692"/>
    </source>
</evidence>
<dbReference type="PANTHER" id="PTHR33778:SF1">
    <property type="entry name" value="MAGNESIUM TRANSPORTER YHID-RELATED"/>
    <property type="match status" value="1"/>
</dbReference>
<feature type="transmembrane region" description="Helical" evidence="7">
    <location>
        <begin position="112"/>
        <end position="138"/>
    </location>
</feature>
<sequence>MDAFYGQGWLQIAQLLLAFALTSLIGVERHLRGKKAGLRTQAIVGTASALFMLISKYGFDSVLGPNVNVDPSRVAAQVVSGVGFLGAGLILTHRGTVRGLTTAASVWEASAIGMAAGSGLWLLALVVTALHFVVAYGFSMISRRLPGGLTAHETIIVTYPDGRGLLRRILHVITSAGWAIHESAPHRFEDGTVGVELEISGSRELAVLLAQLSSVESVISVSVAGEIADDS</sequence>
<accession>A0A9X2KMI1</accession>
<evidence type="ECO:0000259" key="8">
    <source>
        <dbReference type="PROSITE" id="PS51671"/>
    </source>
</evidence>
<dbReference type="Pfam" id="PF02308">
    <property type="entry name" value="MgtC"/>
    <property type="match status" value="1"/>
</dbReference>
<dbReference type="PRINTS" id="PR01837">
    <property type="entry name" value="MGTCSAPBPROT"/>
</dbReference>
<gene>
    <name evidence="9" type="ORF">NBM05_14735</name>
</gene>
<feature type="transmembrane region" description="Helical" evidence="7">
    <location>
        <begin position="36"/>
        <end position="54"/>
    </location>
</feature>
<evidence type="ECO:0000313" key="10">
    <source>
        <dbReference type="Proteomes" id="UP001139502"/>
    </source>
</evidence>
<dbReference type="AlphaFoldDB" id="A0A9X2KMI1"/>
<dbReference type="InterPro" id="IPR002912">
    <property type="entry name" value="ACT_dom"/>
</dbReference>
<comment type="subcellular location">
    <subcellularLocation>
        <location evidence="1">Cell membrane</location>
        <topology evidence="1">Multi-pass membrane protein</topology>
    </subcellularLocation>
</comment>
<keyword evidence="4 7" id="KW-0812">Transmembrane</keyword>
<dbReference type="RefSeq" id="WP_254168988.1">
    <property type="nucleotide sequence ID" value="NZ_JANAFB010000063.1"/>
</dbReference>
<evidence type="ECO:0000256" key="1">
    <source>
        <dbReference type="ARBA" id="ARBA00004651"/>
    </source>
</evidence>
<keyword evidence="10" id="KW-1185">Reference proteome</keyword>
<evidence type="ECO:0000256" key="5">
    <source>
        <dbReference type="ARBA" id="ARBA00022989"/>
    </source>
</evidence>
<dbReference type="GO" id="GO:0005886">
    <property type="term" value="C:plasma membrane"/>
    <property type="evidence" value="ECO:0007669"/>
    <property type="project" value="UniProtKB-SubCell"/>
</dbReference>
<evidence type="ECO:0000256" key="7">
    <source>
        <dbReference type="SAM" id="Phobius"/>
    </source>
</evidence>
<name>A0A9X2KMI1_9MICC</name>
<keyword evidence="5 7" id="KW-1133">Transmembrane helix</keyword>
<feature type="transmembrane region" description="Helical" evidence="7">
    <location>
        <begin position="74"/>
        <end position="91"/>
    </location>
</feature>
<dbReference type="InterPro" id="IPR003416">
    <property type="entry name" value="MgtC/SapB/SrpB/YhiD_fam"/>
</dbReference>
<protein>
    <submittedName>
        <fullName evidence="9">MgtC/SapB family protein</fullName>
    </submittedName>
</protein>
<dbReference type="EMBL" id="JANAFB010000063">
    <property type="protein sequence ID" value="MCP3427226.1"/>
    <property type="molecule type" value="Genomic_DNA"/>
</dbReference>
<dbReference type="InterPro" id="IPR049177">
    <property type="entry name" value="MgtC_SapB_SrpB_YhiD_N"/>
</dbReference>
<keyword evidence="6 7" id="KW-0472">Membrane</keyword>
<dbReference type="Proteomes" id="UP001139502">
    <property type="component" value="Unassembled WGS sequence"/>
</dbReference>
<evidence type="ECO:0000256" key="2">
    <source>
        <dbReference type="ARBA" id="ARBA00009298"/>
    </source>
</evidence>
<feature type="transmembrane region" description="Helical" evidence="7">
    <location>
        <begin position="6"/>
        <end position="27"/>
    </location>
</feature>